<keyword evidence="2" id="KW-0238">DNA-binding</keyword>
<dbReference type="InterPro" id="IPR009057">
    <property type="entry name" value="Homeodomain-like_sf"/>
</dbReference>
<keyword evidence="1" id="KW-0805">Transcription regulation</keyword>
<accession>A0A4U0PRV8</accession>
<protein>
    <submittedName>
        <fullName evidence="5">Helix-turn-helix transcriptional regulator</fullName>
    </submittedName>
</protein>
<sequence length="295" mass="33063">MNAPLAVTGRHFHRGYALPVSVGDQPPEPAHADAPRFIVAIAHAGAATLMLDGQRLLWNAPAALLLDERTRPTFDQTQGLAVRSVYFDPAIVNSAFSAATLRQTVFDGTALQDFYLLQPLLAADPARRVLRLSPSQAQHLERLLARIADEAETQRDDNWPCRTRSWLFELLFSLRAADHAATLALPARTDRLDEALLRVHACYQSRFTVAELARWCGSNRTTLNDHFRKLTGASVRDYVIRLRIDTAATLLRDTLLPVTEIMARVGYENPSHFTRTFRQLTGLTPSAYRARHGWM</sequence>
<dbReference type="SMART" id="SM00342">
    <property type="entry name" value="HTH_ARAC"/>
    <property type="match status" value="1"/>
</dbReference>
<dbReference type="InterPro" id="IPR018060">
    <property type="entry name" value="HTH_AraC"/>
</dbReference>
<reference evidence="5 6" key="1">
    <citation type="submission" date="2019-04" db="EMBL/GenBank/DDBJ databases">
        <title>Chitiniphilus eburnea sp. nov., a novel chitinolytic bacterium isolated from aquaculture sludge.</title>
        <authorList>
            <person name="Sheng M."/>
        </authorList>
    </citation>
    <scope>NUCLEOTIDE SEQUENCE [LARGE SCALE GENOMIC DNA]</scope>
    <source>
        <strain evidence="5 6">HX-2-15</strain>
    </source>
</reference>
<dbReference type="AlphaFoldDB" id="A0A4U0PRV8"/>
<dbReference type="OrthoDB" id="6146868at2"/>
<keyword evidence="3" id="KW-0804">Transcription</keyword>
<dbReference type="Pfam" id="PF12833">
    <property type="entry name" value="HTH_18"/>
    <property type="match status" value="1"/>
</dbReference>
<feature type="domain" description="HTH araC/xylS-type" evidence="4">
    <location>
        <begin position="193"/>
        <end position="291"/>
    </location>
</feature>
<dbReference type="GO" id="GO:0003700">
    <property type="term" value="F:DNA-binding transcription factor activity"/>
    <property type="evidence" value="ECO:0007669"/>
    <property type="project" value="InterPro"/>
</dbReference>
<dbReference type="Gene3D" id="1.10.10.60">
    <property type="entry name" value="Homeodomain-like"/>
    <property type="match status" value="2"/>
</dbReference>
<evidence type="ECO:0000256" key="3">
    <source>
        <dbReference type="ARBA" id="ARBA00023163"/>
    </source>
</evidence>
<evidence type="ECO:0000313" key="6">
    <source>
        <dbReference type="Proteomes" id="UP000310016"/>
    </source>
</evidence>
<proteinExistence type="predicted"/>
<dbReference type="PROSITE" id="PS01124">
    <property type="entry name" value="HTH_ARAC_FAMILY_2"/>
    <property type="match status" value="1"/>
</dbReference>
<organism evidence="5 6">
    <name type="scientific">Chitiniphilus eburneus</name>
    <dbReference type="NCBI Taxonomy" id="2571148"/>
    <lineage>
        <taxon>Bacteria</taxon>
        <taxon>Pseudomonadati</taxon>
        <taxon>Pseudomonadota</taxon>
        <taxon>Betaproteobacteria</taxon>
        <taxon>Neisseriales</taxon>
        <taxon>Chitinibacteraceae</taxon>
        <taxon>Chitiniphilus</taxon>
    </lineage>
</organism>
<dbReference type="RefSeq" id="WP_136774034.1">
    <property type="nucleotide sequence ID" value="NZ_CP156074.1"/>
</dbReference>
<comment type="caution">
    <text evidence="5">The sequence shown here is derived from an EMBL/GenBank/DDBJ whole genome shotgun (WGS) entry which is preliminary data.</text>
</comment>
<name>A0A4U0PRV8_9NEIS</name>
<evidence type="ECO:0000256" key="2">
    <source>
        <dbReference type="ARBA" id="ARBA00023125"/>
    </source>
</evidence>
<dbReference type="InterPro" id="IPR020449">
    <property type="entry name" value="Tscrpt_reg_AraC-type_HTH"/>
</dbReference>
<dbReference type="PRINTS" id="PR00032">
    <property type="entry name" value="HTHARAC"/>
</dbReference>
<dbReference type="PANTHER" id="PTHR46796">
    <property type="entry name" value="HTH-TYPE TRANSCRIPTIONAL ACTIVATOR RHAS-RELATED"/>
    <property type="match status" value="1"/>
</dbReference>
<dbReference type="EMBL" id="SUMF01000017">
    <property type="protein sequence ID" value="TJZ71045.1"/>
    <property type="molecule type" value="Genomic_DNA"/>
</dbReference>
<gene>
    <name evidence="5" type="ORF">FAZ21_13850</name>
</gene>
<dbReference type="SUPFAM" id="SSF46689">
    <property type="entry name" value="Homeodomain-like"/>
    <property type="match status" value="2"/>
</dbReference>
<evidence type="ECO:0000259" key="4">
    <source>
        <dbReference type="PROSITE" id="PS01124"/>
    </source>
</evidence>
<dbReference type="GO" id="GO:0043565">
    <property type="term" value="F:sequence-specific DNA binding"/>
    <property type="evidence" value="ECO:0007669"/>
    <property type="project" value="InterPro"/>
</dbReference>
<evidence type="ECO:0000256" key="1">
    <source>
        <dbReference type="ARBA" id="ARBA00023015"/>
    </source>
</evidence>
<evidence type="ECO:0000313" key="5">
    <source>
        <dbReference type="EMBL" id="TJZ71045.1"/>
    </source>
</evidence>
<dbReference type="Proteomes" id="UP000310016">
    <property type="component" value="Unassembled WGS sequence"/>
</dbReference>
<dbReference type="InterPro" id="IPR050204">
    <property type="entry name" value="AraC_XylS_family_regulators"/>
</dbReference>
<keyword evidence="6" id="KW-1185">Reference proteome</keyword>